<organism evidence="8">
    <name type="scientific">Leptinotarsa decemlineata</name>
    <name type="common">Colorado potato beetle</name>
    <name type="synonym">Doryphora decemlineata</name>
    <dbReference type="NCBI Taxonomy" id="7539"/>
    <lineage>
        <taxon>Eukaryota</taxon>
        <taxon>Metazoa</taxon>
        <taxon>Ecdysozoa</taxon>
        <taxon>Arthropoda</taxon>
        <taxon>Hexapoda</taxon>
        <taxon>Insecta</taxon>
        <taxon>Pterygota</taxon>
        <taxon>Neoptera</taxon>
        <taxon>Endopterygota</taxon>
        <taxon>Coleoptera</taxon>
        <taxon>Polyphaga</taxon>
        <taxon>Cucujiformia</taxon>
        <taxon>Chrysomeloidea</taxon>
        <taxon>Chrysomelidae</taxon>
        <taxon>Chrysomelinae</taxon>
        <taxon>Doryphorini</taxon>
        <taxon>Leptinotarsa</taxon>
    </lineage>
</organism>
<dbReference type="PROSITE" id="PS00941">
    <property type="entry name" value="CARBOXYLESTERASE_B_2"/>
    <property type="match status" value="1"/>
</dbReference>
<evidence type="ECO:0000313" key="8">
    <source>
        <dbReference type="EMBL" id="AIY68350.1"/>
    </source>
</evidence>
<dbReference type="InterPro" id="IPR019819">
    <property type="entry name" value="Carboxylesterase_B_CS"/>
</dbReference>
<dbReference type="Pfam" id="PF00135">
    <property type="entry name" value="COesterase"/>
    <property type="match status" value="1"/>
</dbReference>
<dbReference type="InterPro" id="IPR002018">
    <property type="entry name" value="CarbesteraseB"/>
</dbReference>
<dbReference type="InterPro" id="IPR019826">
    <property type="entry name" value="Carboxylesterase_B_AS"/>
</dbReference>
<dbReference type="Gene3D" id="3.40.50.1820">
    <property type="entry name" value="alpha/beta hydrolase"/>
    <property type="match status" value="1"/>
</dbReference>
<dbReference type="PROSITE" id="PS00122">
    <property type="entry name" value="CARBOXYLESTERASE_B_1"/>
    <property type="match status" value="1"/>
</dbReference>
<keyword evidence="3 6" id="KW-0378">Hydrolase</keyword>
<dbReference type="ESTHER" id="lepde-a0a0a7eqb0">
    <property type="family name" value="Carb_B_Arthropoda"/>
</dbReference>
<evidence type="ECO:0000259" key="7">
    <source>
        <dbReference type="Pfam" id="PF00135"/>
    </source>
</evidence>
<dbReference type="GO" id="GO:0052689">
    <property type="term" value="F:carboxylic ester hydrolase activity"/>
    <property type="evidence" value="ECO:0007669"/>
    <property type="project" value="UniProtKB-KW"/>
</dbReference>
<evidence type="ECO:0000256" key="4">
    <source>
        <dbReference type="ARBA" id="ARBA00023157"/>
    </source>
</evidence>
<evidence type="ECO:0000256" key="5">
    <source>
        <dbReference type="ARBA" id="ARBA00023180"/>
    </source>
</evidence>
<feature type="signal peptide" evidence="6">
    <location>
        <begin position="1"/>
        <end position="20"/>
    </location>
</feature>
<evidence type="ECO:0000256" key="2">
    <source>
        <dbReference type="ARBA" id="ARBA00022487"/>
    </source>
</evidence>
<dbReference type="InterPro" id="IPR029058">
    <property type="entry name" value="AB_hydrolase_fold"/>
</dbReference>
<keyword evidence="2" id="KW-0719">Serine esterase</keyword>
<keyword evidence="6" id="KW-0732">Signal</keyword>
<feature type="chain" id="PRO_5005109576" description="Carboxylic ester hydrolase" evidence="6">
    <location>
        <begin position="21"/>
        <end position="560"/>
    </location>
</feature>
<dbReference type="EC" id="3.1.1.-" evidence="6"/>
<keyword evidence="4" id="KW-1015">Disulfide bond</keyword>
<evidence type="ECO:0000256" key="6">
    <source>
        <dbReference type="RuleBase" id="RU361235"/>
    </source>
</evidence>
<keyword evidence="5" id="KW-0325">Glycoprotein</keyword>
<dbReference type="OrthoDB" id="6685001at2759"/>
<dbReference type="PANTHER" id="PTHR43142:SF1">
    <property type="entry name" value="CARBOXYLIC ESTER HYDROLASE"/>
    <property type="match status" value="1"/>
</dbReference>
<name>A0A0A7EQB0_LEPDE</name>
<dbReference type="SUPFAM" id="SSF53474">
    <property type="entry name" value="alpha/beta-Hydrolases"/>
    <property type="match status" value="1"/>
</dbReference>
<accession>A0A0A7EQB0</accession>
<proteinExistence type="evidence at transcript level"/>
<dbReference type="PANTHER" id="PTHR43142">
    <property type="entry name" value="CARBOXYLIC ESTER HYDROLASE"/>
    <property type="match status" value="1"/>
</dbReference>
<protein>
    <recommendedName>
        <fullName evidence="6">Carboxylic ester hydrolase</fullName>
        <ecNumber evidence="6">3.1.1.-</ecNumber>
    </recommendedName>
</protein>
<dbReference type="AlphaFoldDB" id="A0A0A7EQB0"/>
<comment type="similarity">
    <text evidence="1 6">Belongs to the type-B carboxylesterase/lipase family.</text>
</comment>
<feature type="domain" description="Carboxylesterase type B" evidence="7">
    <location>
        <begin position="28"/>
        <end position="537"/>
    </location>
</feature>
<dbReference type="EMBL" id="KM220559">
    <property type="protein sequence ID" value="AIY68350.1"/>
    <property type="molecule type" value="mRNA"/>
</dbReference>
<sequence>MVSKIIISIIAINSFFIVYCELTNEDGLVVHLPKGAIRGRTRTSANGSEYYSFQDIPFAAPPTGENRFKVPKPPRSWKGILNTTDNVKECMANMQFLDGSINHLGNTQSEDCLYLNVYTPVKPGSIDSLPVFVFIHGGKFLFENGWFSSFGPKYLVDHNIIVVTMNYRLGAFGFLATTDGIIPGNLGLKDQNFALKWVQENIHLFGGNPKKVTIGGQSAGGVSAGYHVVSQQSKGLFSSAILQSGSSIHTWGFQTNPDGYAFKLGNILDNTLGYTNSSKLLSVLLKASANDISAASVKVLNDENTDGVAIMDLMWAPIIEDKSLDDTFISDPMYGMLQDGKFNKVPILIGFTSEESLLFVRDANFDEYSQLYDNNPSLLVNDKFHLDAQNKSAAGSELRKLYTGNTSFAENWGSLVRFTSDSFISRSSTRHAAITSRFVPTYLYKFSYGNMKTDFPDTEHVPHAQEMRFIWEKSFNPDSRDFDNVIRQQTLKLWTNFMKYHDPTPSRDPLLMNIIWPKVEPDNILYLNIDETLNVTLNPRQYNEVSSILDSYIHSPLATY</sequence>
<evidence type="ECO:0000256" key="1">
    <source>
        <dbReference type="ARBA" id="ARBA00005964"/>
    </source>
</evidence>
<evidence type="ECO:0000256" key="3">
    <source>
        <dbReference type="ARBA" id="ARBA00022801"/>
    </source>
</evidence>
<reference evidence="8" key="1">
    <citation type="submission" date="2014-07" db="EMBL/GenBank/DDBJ databases">
        <title>Identification of esterase genes and their expression profiles in several pesticides treated Colorado potato beetle, Leptinotarsa decemlineata.</title>
        <authorList>
            <person name="Lv F."/>
            <person name="Fu K."/>
        </authorList>
    </citation>
    <scope>NUCLEOTIDE SEQUENCE</scope>
</reference>